<organism evidence="4 5">
    <name type="scientific">Cyphellophora europaea (strain CBS 101466)</name>
    <name type="common">Phialophora europaea</name>
    <dbReference type="NCBI Taxonomy" id="1220924"/>
    <lineage>
        <taxon>Eukaryota</taxon>
        <taxon>Fungi</taxon>
        <taxon>Dikarya</taxon>
        <taxon>Ascomycota</taxon>
        <taxon>Pezizomycotina</taxon>
        <taxon>Eurotiomycetes</taxon>
        <taxon>Chaetothyriomycetidae</taxon>
        <taxon>Chaetothyriales</taxon>
        <taxon>Cyphellophoraceae</taxon>
        <taxon>Cyphellophora</taxon>
    </lineage>
</organism>
<feature type="signal peptide" evidence="2">
    <location>
        <begin position="1"/>
        <end position="19"/>
    </location>
</feature>
<gene>
    <name evidence="4" type="ORF">HMPREF1541_01571</name>
</gene>
<feature type="domain" description="DUF7371" evidence="3">
    <location>
        <begin position="106"/>
        <end position="305"/>
    </location>
</feature>
<dbReference type="InParanoid" id="W2S142"/>
<keyword evidence="2" id="KW-0732">Signal</keyword>
<dbReference type="VEuPathDB" id="FungiDB:HMPREF1541_01571"/>
<feature type="compositionally biased region" description="Low complexity" evidence="1">
    <location>
        <begin position="86"/>
        <end position="102"/>
    </location>
</feature>
<keyword evidence="5" id="KW-1185">Reference proteome</keyword>
<dbReference type="RefSeq" id="XP_008714152.1">
    <property type="nucleotide sequence ID" value="XM_008715930.1"/>
</dbReference>
<dbReference type="OrthoDB" id="5385013at2759"/>
<dbReference type="STRING" id="1220924.W2S142"/>
<evidence type="ECO:0000313" key="4">
    <source>
        <dbReference type="EMBL" id="ETN42416.1"/>
    </source>
</evidence>
<evidence type="ECO:0000259" key="3">
    <source>
        <dbReference type="Pfam" id="PF24086"/>
    </source>
</evidence>
<evidence type="ECO:0000256" key="2">
    <source>
        <dbReference type="SAM" id="SignalP"/>
    </source>
</evidence>
<dbReference type="Pfam" id="PF24086">
    <property type="entry name" value="DUF7371"/>
    <property type="match status" value="1"/>
</dbReference>
<accession>W2S142</accession>
<name>W2S142_CYPE1</name>
<dbReference type="Proteomes" id="UP000030752">
    <property type="component" value="Unassembled WGS sequence"/>
</dbReference>
<feature type="region of interest" description="Disordered" evidence="1">
    <location>
        <begin position="76"/>
        <end position="102"/>
    </location>
</feature>
<dbReference type="EMBL" id="KB822718">
    <property type="protein sequence ID" value="ETN42416.1"/>
    <property type="molecule type" value="Genomic_DNA"/>
</dbReference>
<dbReference type="HOGENOM" id="CLU_897197_0_0_1"/>
<evidence type="ECO:0000256" key="1">
    <source>
        <dbReference type="SAM" id="MobiDB-lite"/>
    </source>
</evidence>
<feature type="chain" id="PRO_5004824772" description="DUF7371 domain-containing protein" evidence="2">
    <location>
        <begin position="20"/>
        <end position="310"/>
    </location>
</feature>
<dbReference type="InterPro" id="IPR055795">
    <property type="entry name" value="DUF7371"/>
</dbReference>
<evidence type="ECO:0000313" key="5">
    <source>
        <dbReference type="Proteomes" id="UP000030752"/>
    </source>
</evidence>
<sequence>MLFLTIVAALSSLLSLTSAAAVSTITQTSEAEPGPICTLVDGGETGGTFCNVWDGTGTVTNTNWVTTVTPWLTSSSTSISNQELGPTVTTEPTSASASPTSTGCGEVGTFEIDFDDLPVAGIPSNASVGPPIFSPSDHFFWGASWTYGPPPTELYRPQSGDRLGHSVSGAISTVEGSPQAGTVPGKGFGAGPRNFNDFYWFHMNSAYVQCDFSSAGDAQQCDFTATAYQYNPDLKEDRVVSTQHWAQVRCNEPVCRLNQIVFAEPFRNLSAVSFYGVINGNIVDFYMDSVQLDWYNNSCEAGLARISSRK</sequence>
<reference evidence="4 5" key="1">
    <citation type="submission" date="2013-03" db="EMBL/GenBank/DDBJ databases">
        <title>The Genome Sequence of Phialophora europaea CBS 101466.</title>
        <authorList>
            <consortium name="The Broad Institute Genomics Platform"/>
            <person name="Cuomo C."/>
            <person name="de Hoog S."/>
            <person name="Gorbushina A."/>
            <person name="Walker B."/>
            <person name="Young S.K."/>
            <person name="Zeng Q."/>
            <person name="Gargeya S."/>
            <person name="Fitzgerald M."/>
            <person name="Haas B."/>
            <person name="Abouelleil A."/>
            <person name="Allen A.W."/>
            <person name="Alvarado L."/>
            <person name="Arachchi H.M."/>
            <person name="Berlin A.M."/>
            <person name="Chapman S.B."/>
            <person name="Gainer-Dewar J."/>
            <person name="Goldberg J."/>
            <person name="Griggs A."/>
            <person name="Gujja S."/>
            <person name="Hansen M."/>
            <person name="Howarth C."/>
            <person name="Imamovic A."/>
            <person name="Ireland A."/>
            <person name="Larimer J."/>
            <person name="McCowan C."/>
            <person name="Murphy C."/>
            <person name="Pearson M."/>
            <person name="Poon T.W."/>
            <person name="Priest M."/>
            <person name="Roberts A."/>
            <person name="Saif S."/>
            <person name="Shea T."/>
            <person name="Sisk P."/>
            <person name="Sykes S."/>
            <person name="Wortman J."/>
            <person name="Nusbaum C."/>
            <person name="Birren B."/>
        </authorList>
    </citation>
    <scope>NUCLEOTIDE SEQUENCE [LARGE SCALE GENOMIC DNA]</scope>
    <source>
        <strain evidence="4 5">CBS 101466</strain>
    </source>
</reference>
<dbReference type="GeneID" id="19968910"/>
<dbReference type="eggNOG" id="ENOG502SRUH">
    <property type="taxonomic scope" value="Eukaryota"/>
</dbReference>
<dbReference type="AlphaFoldDB" id="W2S142"/>
<protein>
    <recommendedName>
        <fullName evidence="3">DUF7371 domain-containing protein</fullName>
    </recommendedName>
</protein>
<proteinExistence type="predicted"/>